<name>A0A974PW96_9RHOO</name>
<dbReference type="PANTHER" id="PTHR36698">
    <property type="entry name" value="BLL5892 PROTEIN"/>
    <property type="match status" value="1"/>
</dbReference>
<keyword evidence="4" id="KW-1185">Reference proteome</keyword>
<evidence type="ECO:0000256" key="1">
    <source>
        <dbReference type="SAM" id="MobiDB-lite"/>
    </source>
</evidence>
<dbReference type="Proteomes" id="UP000663444">
    <property type="component" value="Chromosome"/>
</dbReference>
<evidence type="ECO:0000313" key="3">
    <source>
        <dbReference type="EMBL" id="QRJ62506.1"/>
    </source>
</evidence>
<feature type="domain" description="Mce/MlaD" evidence="2">
    <location>
        <begin position="40"/>
        <end position="111"/>
    </location>
</feature>
<dbReference type="RefSeq" id="WP_203386038.1">
    <property type="nucleotide sequence ID" value="NZ_CP064781.1"/>
</dbReference>
<dbReference type="InterPro" id="IPR003399">
    <property type="entry name" value="Mce/MlaD"/>
</dbReference>
<organism evidence="3 4">
    <name type="scientific">Azospira restricta</name>
    <dbReference type="NCBI Taxonomy" id="404405"/>
    <lineage>
        <taxon>Bacteria</taxon>
        <taxon>Pseudomonadati</taxon>
        <taxon>Pseudomonadota</taxon>
        <taxon>Betaproteobacteria</taxon>
        <taxon>Rhodocyclales</taxon>
        <taxon>Rhodocyclaceae</taxon>
        <taxon>Azospira</taxon>
    </lineage>
</organism>
<feature type="compositionally biased region" description="Low complexity" evidence="1">
    <location>
        <begin position="295"/>
        <end position="309"/>
    </location>
</feature>
<sequence>MENRAHALAAGVFTLLLLFAAVAAVWWFGGKREAAVDYLVVARQNVSGLSLQGQVRYRGIRVGRVESIQLDRKDPRNILIRISIAEDVPVTKGTTAKLGYQGLTGIAHVLLEDSGDNTEPLARGSELPKITMQPSLIQELSESGGATLKQAQQLLTSANELLSPENRERIGRTLANVENSTAGLAATLAEARALLADPRLKRLGPAIAKIDDAADGARGLIADARTLVPRLAALTERLDQMIGEANGEGVAASTVRLQELGRELTQTSRQLTHTLQMLEDAPQSMLFGPPPAAPGPGEAGFVPPATTRP</sequence>
<reference evidence="3" key="1">
    <citation type="submission" date="2020-11" db="EMBL/GenBank/DDBJ databases">
        <title>Azospira restricta DSM 18626 genome sequence.</title>
        <authorList>
            <person name="Moe W.M."/>
        </authorList>
    </citation>
    <scope>NUCLEOTIDE SEQUENCE</scope>
    <source>
        <strain evidence="3">DSM 18626</strain>
    </source>
</reference>
<dbReference type="PANTHER" id="PTHR36698:SF2">
    <property type="entry name" value="MCE_MLAD DOMAIN-CONTAINING PROTEIN"/>
    <property type="match status" value="1"/>
</dbReference>
<proteinExistence type="predicted"/>
<accession>A0A974PW96</accession>
<evidence type="ECO:0000259" key="2">
    <source>
        <dbReference type="Pfam" id="PF02470"/>
    </source>
</evidence>
<evidence type="ECO:0000313" key="4">
    <source>
        <dbReference type="Proteomes" id="UP000663444"/>
    </source>
</evidence>
<dbReference type="AlphaFoldDB" id="A0A974PW96"/>
<protein>
    <submittedName>
        <fullName evidence="3">MCE family protein</fullName>
    </submittedName>
</protein>
<gene>
    <name evidence="3" type="ORF">IWH25_12020</name>
</gene>
<feature type="region of interest" description="Disordered" evidence="1">
    <location>
        <begin position="285"/>
        <end position="309"/>
    </location>
</feature>
<dbReference type="Pfam" id="PF02470">
    <property type="entry name" value="MlaD"/>
    <property type="match status" value="1"/>
</dbReference>
<dbReference type="EMBL" id="CP064781">
    <property type="protein sequence ID" value="QRJ62506.1"/>
    <property type="molecule type" value="Genomic_DNA"/>
</dbReference>
<dbReference type="KEGG" id="ares:IWH25_12020"/>